<sequence>MNANGQKLSLNLSILDQSPAHQEEDAAQAFQRTIELATKADGWVYHRYWVAEHHSSDRVMGSSPEVLISHLLAKTSRIRVGSGGVMLQHYSPYKVAENFNVLASLAPGRVDLGIGRGPGGLPQSTMALQQEAAGERSIGNKITELRNFLRGELPKAHPLHGLMASPRPPEAADLYLLGTSISSAEMAAEFGMPYVFALFLNSDQEVMAEAMQTYHSRSDAGTGQKRAMLALPVVVAESADEAATYAAEIKVVRISLESGRTLTAGSLASAENFGKQSGEKFEINMYDAPVVHGSPELALKKLLDIQRLHDVEEIIVVTAINDFPKRLRSYELLSQVVTESIGESVGTNKGGK</sequence>
<dbReference type="AlphaFoldDB" id="A0A381RJS6"/>
<dbReference type="NCBIfam" id="TIGR03558">
    <property type="entry name" value="oxido_grp_1"/>
    <property type="match status" value="1"/>
</dbReference>
<dbReference type="SUPFAM" id="SSF51679">
    <property type="entry name" value="Bacterial luciferase-like"/>
    <property type="match status" value="1"/>
</dbReference>
<dbReference type="PANTHER" id="PTHR30137:SF19">
    <property type="entry name" value="LUCIFERASE-LIKE MONOOXYGENASE"/>
    <property type="match status" value="1"/>
</dbReference>
<evidence type="ECO:0000259" key="2">
    <source>
        <dbReference type="Pfam" id="PF00296"/>
    </source>
</evidence>
<dbReference type="InterPro" id="IPR019949">
    <property type="entry name" value="CmoO-like"/>
</dbReference>
<gene>
    <name evidence="3" type="ORF">METZ01_LOCUS44435</name>
</gene>
<dbReference type="InterPro" id="IPR011251">
    <property type="entry name" value="Luciferase-like_dom"/>
</dbReference>
<dbReference type="PANTHER" id="PTHR30137">
    <property type="entry name" value="LUCIFERASE-LIKE MONOOXYGENASE"/>
    <property type="match status" value="1"/>
</dbReference>
<proteinExistence type="predicted"/>
<dbReference type="GO" id="GO:0016705">
    <property type="term" value="F:oxidoreductase activity, acting on paired donors, with incorporation or reduction of molecular oxygen"/>
    <property type="evidence" value="ECO:0007669"/>
    <property type="project" value="InterPro"/>
</dbReference>
<evidence type="ECO:0000313" key="3">
    <source>
        <dbReference type="EMBL" id="SUZ91581.1"/>
    </source>
</evidence>
<protein>
    <recommendedName>
        <fullName evidence="2">Luciferase-like domain-containing protein</fullName>
    </recommendedName>
</protein>
<organism evidence="3">
    <name type="scientific">marine metagenome</name>
    <dbReference type="NCBI Taxonomy" id="408172"/>
    <lineage>
        <taxon>unclassified sequences</taxon>
        <taxon>metagenomes</taxon>
        <taxon>ecological metagenomes</taxon>
    </lineage>
</organism>
<comment type="similarity">
    <text evidence="1">To bacterial alkanal monooxygenase alpha and beta chains.</text>
</comment>
<evidence type="ECO:0000256" key="1">
    <source>
        <dbReference type="ARBA" id="ARBA00007789"/>
    </source>
</evidence>
<dbReference type="Gene3D" id="3.20.20.30">
    <property type="entry name" value="Luciferase-like domain"/>
    <property type="match status" value="1"/>
</dbReference>
<dbReference type="GO" id="GO:0005829">
    <property type="term" value="C:cytosol"/>
    <property type="evidence" value="ECO:0007669"/>
    <property type="project" value="TreeGrafter"/>
</dbReference>
<feature type="domain" description="Luciferase-like" evidence="2">
    <location>
        <begin position="18"/>
        <end position="307"/>
    </location>
</feature>
<dbReference type="InterPro" id="IPR036661">
    <property type="entry name" value="Luciferase-like_sf"/>
</dbReference>
<accession>A0A381RJS6</accession>
<dbReference type="Pfam" id="PF00296">
    <property type="entry name" value="Bac_luciferase"/>
    <property type="match status" value="1"/>
</dbReference>
<dbReference type="InterPro" id="IPR050766">
    <property type="entry name" value="Bact_Lucif_Oxidored"/>
</dbReference>
<name>A0A381RJS6_9ZZZZ</name>
<dbReference type="EMBL" id="UINC01001986">
    <property type="protein sequence ID" value="SUZ91581.1"/>
    <property type="molecule type" value="Genomic_DNA"/>
</dbReference>
<reference evidence="3" key="1">
    <citation type="submission" date="2018-05" db="EMBL/GenBank/DDBJ databases">
        <authorList>
            <person name="Lanie J.A."/>
            <person name="Ng W.-L."/>
            <person name="Kazmierczak K.M."/>
            <person name="Andrzejewski T.M."/>
            <person name="Davidsen T.M."/>
            <person name="Wayne K.J."/>
            <person name="Tettelin H."/>
            <person name="Glass J.I."/>
            <person name="Rusch D."/>
            <person name="Podicherti R."/>
            <person name="Tsui H.-C.T."/>
            <person name="Winkler M.E."/>
        </authorList>
    </citation>
    <scope>NUCLEOTIDE SEQUENCE</scope>
</reference>